<dbReference type="Pfam" id="PF05128">
    <property type="entry name" value="DUF697"/>
    <property type="match status" value="1"/>
</dbReference>
<keyword evidence="2 6" id="KW-0812">Transmembrane</keyword>
<dbReference type="GO" id="GO:0016020">
    <property type="term" value="C:membrane"/>
    <property type="evidence" value="ECO:0007669"/>
    <property type="project" value="UniProtKB-SubCell"/>
</dbReference>
<dbReference type="RefSeq" id="WP_176976878.1">
    <property type="nucleotide sequence ID" value="NZ_JABZEO010000008.1"/>
</dbReference>
<feature type="region of interest" description="Disordered" evidence="5">
    <location>
        <begin position="149"/>
        <end position="170"/>
    </location>
</feature>
<accession>A0A850RG39</accession>
<gene>
    <name evidence="7" type="ORF">HW932_12760</name>
</gene>
<keyword evidence="4 6" id="KW-0472">Membrane</keyword>
<evidence type="ECO:0000256" key="1">
    <source>
        <dbReference type="ARBA" id="ARBA00004141"/>
    </source>
</evidence>
<evidence type="ECO:0000313" key="7">
    <source>
        <dbReference type="EMBL" id="NVZ10132.1"/>
    </source>
</evidence>
<dbReference type="Proteomes" id="UP000592294">
    <property type="component" value="Unassembled WGS sequence"/>
</dbReference>
<keyword evidence="8" id="KW-1185">Reference proteome</keyword>
<proteinExistence type="predicted"/>
<keyword evidence="3 6" id="KW-1133">Transmembrane helix</keyword>
<evidence type="ECO:0000256" key="5">
    <source>
        <dbReference type="SAM" id="MobiDB-lite"/>
    </source>
</evidence>
<sequence length="170" mass="18213">MSEKEAVANELVAYYSKWAMAAGSIPLPVADLAAVTGVQIQMLAKLSNHYEVPFSENSVKSILASMIGGFVPARFGWGAGYAVASTVKSFPVVGTLLGIGTVAVVSGAMTYAIGKVFVRHFEEGGTWLSFDSAKTKQYLQEQYQKGAELMNKNKRQNEAPQTEDAQAEPA</sequence>
<comment type="caution">
    <text evidence="7">The sequence shown here is derived from an EMBL/GenBank/DDBJ whole genome shotgun (WGS) entry which is preliminary data.</text>
</comment>
<evidence type="ECO:0000256" key="4">
    <source>
        <dbReference type="ARBA" id="ARBA00023136"/>
    </source>
</evidence>
<evidence type="ECO:0000256" key="2">
    <source>
        <dbReference type="ARBA" id="ARBA00022692"/>
    </source>
</evidence>
<feature type="transmembrane region" description="Helical" evidence="6">
    <location>
        <begin position="90"/>
        <end position="113"/>
    </location>
</feature>
<evidence type="ECO:0000256" key="3">
    <source>
        <dbReference type="ARBA" id="ARBA00022989"/>
    </source>
</evidence>
<comment type="subcellular location">
    <subcellularLocation>
        <location evidence="1">Membrane</location>
        <topology evidence="1">Multi-pass membrane protein</topology>
    </subcellularLocation>
</comment>
<organism evidence="7 8">
    <name type="scientific">Allochromatium humboldtianum</name>
    <dbReference type="NCBI Taxonomy" id="504901"/>
    <lineage>
        <taxon>Bacteria</taxon>
        <taxon>Pseudomonadati</taxon>
        <taxon>Pseudomonadota</taxon>
        <taxon>Gammaproteobacteria</taxon>
        <taxon>Chromatiales</taxon>
        <taxon>Chromatiaceae</taxon>
        <taxon>Allochromatium</taxon>
    </lineage>
</organism>
<name>A0A850RG39_9GAMM</name>
<dbReference type="AlphaFoldDB" id="A0A850RG39"/>
<feature type="transmembrane region" description="Helical" evidence="6">
    <location>
        <begin position="62"/>
        <end position="84"/>
    </location>
</feature>
<protein>
    <submittedName>
        <fullName evidence="7">DUF697 domain-containing protein</fullName>
    </submittedName>
</protein>
<reference evidence="7 8" key="1">
    <citation type="submission" date="2020-06" db="EMBL/GenBank/DDBJ databases">
        <title>Whole-genome sequence of Allochromatium humboldtianum DSM 21881, type strain.</title>
        <authorList>
            <person name="Kyndt J.A."/>
            <person name="Meyer T.E."/>
        </authorList>
    </citation>
    <scope>NUCLEOTIDE SEQUENCE [LARGE SCALE GENOMIC DNA]</scope>
    <source>
        <strain evidence="7 8">DSM 21881</strain>
    </source>
</reference>
<evidence type="ECO:0000313" key="8">
    <source>
        <dbReference type="Proteomes" id="UP000592294"/>
    </source>
</evidence>
<dbReference type="InterPro" id="IPR021147">
    <property type="entry name" value="DUF697"/>
</dbReference>
<dbReference type="EMBL" id="JABZEO010000008">
    <property type="protein sequence ID" value="NVZ10132.1"/>
    <property type="molecule type" value="Genomic_DNA"/>
</dbReference>
<evidence type="ECO:0000256" key="6">
    <source>
        <dbReference type="SAM" id="Phobius"/>
    </source>
</evidence>